<dbReference type="Proteomes" id="UP000002316">
    <property type="component" value="Chromosome 10"/>
</dbReference>
<protein>
    <submittedName>
        <fullName evidence="1">Uncharacterized protein</fullName>
    </submittedName>
</protein>
<proteinExistence type="predicted"/>
<dbReference type="GeneID" id="23865452"/>
<evidence type="ECO:0000313" key="1">
    <source>
        <dbReference type="EMBL" id="CBH15297.1"/>
    </source>
</evidence>
<dbReference type="AlphaFoldDB" id="D0A204"/>
<dbReference type="EMBL" id="FN554973">
    <property type="protein sequence ID" value="CBH15297.1"/>
    <property type="molecule type" value="Genomic_DNA"/>
</dbReference>
<dbReference type="KEGG" id="tbg:TbgDal_X3820"/>
<evidence type="ECO:0000313" key="2">
    <source>
        <dbReference type="Proteomes" id="UP000002316"/>
    </source>
</evidence>
<accession>D0A204</accession>
<dbReference type="RefSeq" id="XP_011777562.1">
    <property type="nucleotide sequence ID" value="XM_011779260.1"/>
</dbReference>
<sequence length="124" mass="14154">MWLNTRCYLLNSPLDFVRAAPIGAAVVERRFLLLFSPFPLRIEYFLVFLLLYYRFLDGACCKESGKVPTTPELTQRYQGLKNCKTSPLPTNTFAAASHVFCSLKEQWAVGAVETPVFNDIRQLK</sequence>
<gene>
    <name evidence="1" type="ORF">TbgDal_X3820</name>
</gene>
<name>D0A204_TRYB9</name>
<organism evidence="1 2">
    <name type="scientific">Trypanosoma brucei gambiense (strain MHOM/CI/86/DAL972)</name>
    <dbReference type="NCBI Taxonomy" id="679716"/>
    <lineage>
        <taxon>Eukaryota</taxon>
        <taxon>Discoba</taxon>
        <taxon>Euglenozoa</taxon>
        <taxon>Kinetoplastea</taxon>
        <taxon>Metakinetoplastina</taxon>
        <taxon>Trypanosomatida</taxon>
        <taxon>Trypanosomatidae</taxon>
        <taxon>Trypanosoma</taxon>
    </lineage>
</organism>
<reference evidence="2" key="1">
    <citation type="journal article" date="2010" name="PLoS Negl. Trop. Dis.">
        <title>The genome sequence of Trypanosoma brucei gambiense, causative agent of chronic human african trypanosomiasis.</title>
        <authorList>
            <person name="Jackson A.P."/>
            <person name="Sanders M."/>
            <person name="Berry A."/>
            <person name="McQuillan J."/>
            <person name="Aslett M.A."/>
            <person name="Quail M.A."/>
            <person name="Chukualim B."/>
            <person name="Capewell P."/>
            <person name="MacLeod A."/>
            <person name="Melville S.E."/>
            <person name="Gibson W."/>
            <person name="Barry J.D."/>
            <person name="Berriman M."/>
            <person name="Hertz-Fowler C."/>
        </authorList>
    </citation>
    <scope>NUCLEOTIDE SEQUENCE [LARGE SCALE GENOMIC DNA]</scope>
    <source>
        <strain evidence="2">MHOM/CI/86/DAL972</strain>
    </source>
</reference>